<evidence type="ECO:0000256" key="6">
    <source>
        <dbReference type="ARBA" id="ARBA00022801"/>
    </source>
</evidence>
<keyword evidence="8" id="KW-0175">Coiled coil</keyword>
<dbReference type="VEuPathDB" id="PlasmoDB:PRELSG_1336400"/>
<evidence type="ECO:0000256" key="9">
    <source>
        <dbReference type="SAM" id="MobiDB-lite"/>
    </source>
</evidence>
<accession>A0A1J1HEL6</accession>
<comment type="similarity">
    <text evidence="2">Belongs to the peptidase C19 family.</text>
</comment>
<dbReference type="InterPro" id="IPR028889">
    <property type="entry name" value="USP"/>
</dbReference>
<dbReference type="PROSITE" id="PS00973">
    <property type="entry name" value="USP_2"/>
    <property type="match status" value="1"/>
</dbReference>
<dbReference type="InterPro" id="IPR001394">
    <property type="entry name" value="Peptidase_C19_UCH"/>
</dbReference>
<dbReference type="CDD" id="cd02257">
    <property type="entry name" value="Peptidase_C19"/>
    <property type="match status" value="1"/>
</dbReference>
<dbReference type="GO" id="GO:0006508">
    <property type="term" value="P:proteolysis"/>
    <property type="evidence" value="ECO:0007669"/>
    <property type="project" value="UniProtKB-KW"/>
</dbReference>
<dbReference type="EC" id="3.4.19.12" evidence="3"/>
<comment type="catalytic activity">
    <reaction evidence="1">
        <text>Thiol-dependent hydrolysis of ester, thioester, amide, peptide and isopeptide bonds formed by the C-terminal Gly of ubiquitin (a 76-residue protein attached to proteins as an intracellular targeting signal).</text>
        <dbReference type="EC" id="3.4.19.12"/>
    </reaction>
</comment>
<keyword evidence="12" id="KW-1185">Reference proteome</keyword>
<feature type="compositionally biased region" description="Low complexity" evidence="9">
    <location>
        <begin position="572"/>
        <end position="599"/>
    </location>
</feature>
<evidence type="ECO:0000256" key="7">
    <source>
        <dbReference type="ARBA" id="ARBA00022807"/>
    </source>
</evidence>
<keyword evidence="4" id="KW-0645">Protease</keyword>
<dbReference type="EMBL" id="LN835308">
    <property type="protein sequence ID" value="CRH03990.1"/>
    <property type="molecule type" value="Genomic_DNA"/>
</dbReference>
<dbReference type="OMA" id="NQANICQ"/>
<evidence type="ECO:0000256" key="5">
    <source>
        <dbReference type="ARBA" id="ARBA00022786"/>
    </source>
</evidence>
<dbReference type="PANTHER" id="PTHR24006:SF758">
    <property type="entry name" value="UBIQUITIN CARBOXYL-TERMINAL HYDROLASE 36"/>
    <property type="match status" value="1"/>
</dbReference>
<dbReference type="SUPFAM" id="SSF54001">
    <property type="entry name" value="Cysteine proteinases"/>
    <property type="match status" value="1"/>
</dbReference>
<evidence type="ECO:0000256" key="4">
    <source>
        <dbReference type="ARBA" id="ARBA00022670"/>
    </source>
</evidence>
<reference evidence="11 12" key="1">
    <citation type="submission" date="2015-04" db="EMBL/GenBank/DDBJ databases">
        <authorList>
            <consortium name="Pathogen Informatics"/>
        </authorList>
    </citation>
    <scope>NUCLEOTIDE SEQUENCE [LARGE SCALE GENOMIC DNA]</scope>
    <source>
        <strain evidence="11 12">SGS1</strain>
    </source>
</reference>
<proteinExistence type="inferred from homology"/>
<feature type="region of interest" description="Disordered" evidence="9">
    <location>
        <begin position="572"/>
        <end position="606"/>
    </location>
</feature>
<feature type="region of interest" description="Disordered" evidence="9">
    <location>
        <begin position="656"/>
        <end position="696"/>
    </location>
</feature>
<dbReference type="GO" id="GO:0004843">
    <property type="term" value="F:cysteine-type deubiquitinase activity"/>
    <property type="evidence" value="ECO:0007669"/>
    <property type="project" value="UniProtKB-EC"/>
</dbReference>
<dbReference type="GO" id="GO:0016579">
    <property type="term" value="P:protein deubiquitination"/>
    <property type="evidence" value="ECO:0007669"/>
    <property type="project" value="InterPro"/>
</dbReference>
<feature type="compositionally biased region" description="Polar residues" evidence="9">
    <location>
        <begin position="686"/>
        <end position="696"/>
    </location>
</feature>
<dbReference type="GeneID" id="39738297"/>
<protein>
    <recommendedName>
        <fullName evidence="3">ubiquitinyl hydrolase 1</fullName>
        <ecNumber evidence="3">3.4.19.12</ecNumber>
    </recommendedName>
</protein>
<feature type="coiled-coil region" evidence="8">
    <location>
        <begin position="328"/>
        <end position="355"/>
    </location>
</feature>
<keyword evidence="5" id="KW-0833">Ubl conjugation pathway</keyword>
<dbReference type="OrthoDB" id="420187at2759"/>
<dbReference type="GO" id="GO:0005829">
    <property type="term" value="C:cytosol"/>
    <property type="evidence" value="ECO:0007669"/>
    <property type="project" value="TreeGrafter"/>
</dbReference>
<evidence type="ECO:0000313" key="11">
    <source>
        <dbReference type="EMBL" id="CRH03990.1"/>
    </source>
</evidence>
<keyword evidence="6 11" id="KW-0378">Hydrolase</keyword>
<evidence type="ECO:0000259" key="10">
    <source>
        <dbReference type="PROSITE" id="PS50235"/>
    </source>
</evidence>
<organism evidence="11 12">
    <name type="scientific">Plasmodium relictum</name>
    <dbReference type="NCBI Taxonomy" id="85471"/>
    <lineage>
        <taxon>Eukaryota</taxon>
        <taxon>Sar</taxon>
        <taxon>Alveolata</taxon>
        <taxon>Apicomplexa</taxon>
        <taxon>Aconoidasida</taxon>
        <taxon>Haemosporida</taxon>
        <taxon>Plasmodiidae</taxon>
        <taxon>Plasmodium</taxon>
        <taxon>Plasmodium (Haemamoeba)</taxon>
    </lineage>
</organism>
<dbReference type="GO" id="GO:0005634">
    <property type="term" value="C:nucleus"/>
    <property type="evidence" value="ECO:0007669"/>
    <property type="project" value="TreeGrafter"/>
</dbReference>
<name>A0A1J1HEL6_PLARL</name>
<keyword evidence="7" id="KW-0788">Thiol protease</keyword>
<dbReference type="Proteomes" id="UP000220158">
    <property type="component" value="Chromosome 13"/>
</dbReference>
<gene>
    <name evidence="11" type="ORF">PRELSG_1336400</name>
</gene>
<feature type="domain" description="USP" evidence="10">
    <location>
        <begin position="802"/>
        <end position="1326"/>
    </location>
</feature>
<dbReference type="PROSITE" id="PS50235">
    <property type="entry name" value="USP_3"/>
    <property type="match status" value="1"/>
</dbReference>
<evidence type="ECO:0000256" key="1">
    <source>
        <dbReference type="ARBA" id="ARBA00000707"/>
    </source>
</evidence>
<feature type="compositionally biased region" description="Basic and acidic residues" evidence="9">
    <location>
        <begin position="656"/>
        <end position="684"/>
    </location>
</feature>
<dbReference type="Gene3D" id="3.90.70.10">
    <property type="entry name" value="Cysteine proteinases"/>
    <property type="match status" value="2"/>
</dbReference>
<sequence>MSFLKAKIHVSIFNNYVDFYEEKKLENNESNSIKKNNELGNKIELKLKKSKEKRSKINGNNAYNKGFKAENLTKYNFKNDKKKESKKKKCILKINNKTINILNNERSNINKKKKNSIALLKNDISSNKKSEITNKLSIIRFHNQKINKKIKNTFVNHMKANSRHMFLNRKRCYNFLIFLKKGFKVKKNKIHKTYKNSIKVKSKNSCEIESEQKLNKIYDKSYKLIDRNFSDIINEKKDKTKINKHDIGNKDYDKYKKCKKKNKNKNRKTYEEAVNNEEKIVLSLVNMKRKFINCSDYKKKDKIIRNSTEISKKKKNLEIEKFQNYDSNKEKDEILNNKKESINELNIKKEKEKLDINDTQILKKIAFLNKKITLTKNDKIKSSNKKRKSTFYSEINENIKSKNKNESGTIEKTNIQNKIMENFLEEFGKSEIKDNENKENENENNNNNNNYKIHNSNTKNFESEALMNDRNSDTNYESKVDYIKIVGQSKKKTYIIKKKENIINNNKLKSNIYNYIDVTSINKLISSATDIKKYGRQNKIKKKHYNIKLKNSYNFNDNITETNEIKEGNNVNNENNLNKNVDNENNLNKNVDNENNLNKNVDDENKNISDENKNIININKNINDENENKNKNNENENIENMNENIINVYKNKDEIDKSKEDSNKNKDEINKIRDSLSKNKDEHSIGNVNNNFENSIHGENNKIVNDTINKKISNTNNNNINNISDSKNFNIYNNENNSNKDDFFEKNNLSLDENKNCKEMCIVKENGLNLNEYIILKEIKSKQDNEIIQLNLDSSFYASKGAGLYNYGQNICFFNSIIQAIIRIPYICKDLLNKLHSLNCEKRKKRIFCFYCLFEEFACNIISKKSVIKNVLIPYIKKYICNSYNIGYQEDVHEYLRYFLCSLEKCSFFSSIYIQKMFTGVTKNVTICMKCNNVSLKYEQYYELSLDISSSNNLEDALKNFLSKEMLMGENGYYCEKCKKKKTASKQCIINKLPRVLTIQIKRFFMNSNYHIVKNHKNITYPLYLDMKCYVNNYDLFENNFNNNVISLYEKMISGSKAKNDINKSETNFNNFNENKNEIKFKDSNKNQSEINFNNLNRNQAFFRDYNVDKNMISNKTKLRGGEDNQSIHVLKEIENIFSDLKSEVCKKKIEKKLSISNLRDIIIEKRKLIIRELKKIRFSKFYKDVSLRISKDIDTLYSYFTKNFQNENFNIKTLLFKYKVDNYENMKNEEMFIKNDRINNIKNNGKFNEKKKNSQNYVRNNHFYYELTGLIKHIGSGTEYGHYVALTKSNNNIYLQCDDSNVSYINEKDILSCVKNAYVFIYTCINPRFIDFYNKYVDVLEKKNFDINLPVFEKHVEFKERITMPKHKFINKSLFY</sequence>
<evidence type="ECO:0000256" key="3">
    <source>
        <dbReference type="ARBA" id="ARBA00012759"/>
    </source>
</evidence>
<dbReference type="RefSeq" id="XP_028535996.1">
    <property type="nucleotide sequence ID" value="XM_028678896.1"/>
</dbReference>
<evidence type="ECO:0000313" key="12">
    <source>
        <dbReference type="Proteomes" id="UP000220158"/>
    </source>
</evidence>
<dbReference type="InterPro" id="IPR050164">
    <property type="entry name" value="Peptidase_C19"/>
</dbReference>
<dbReference type="KEGG" id="prel:PRELSG_1336400"/>
<dbReference type="InterPro" id="IPR038765">
    <property type="entry name" value="Papain-like_cys_pep_sf"/>
</dbReference>
<evidence type="ECO:0000256" key="8">
    <source>
        <dbReference type="SAM" id="Coils"/>
    </source>
</evidence>
<dbReference type="InterPro" id="IPR018200">
    <property type="entry name" value="USP_CS"/>
</dbReference>
<dbReference type="PANTHER" id="PTHR24006">
    <property type="entry name" value="UBIQUITIN CARBOXYL-TERMINAL HYDROLASE"/>
    <property type="match status" value="1"/>
</dbReference>
<dbReference type="Pfam" id="PF00443">
    <property type="entry name" value="UCH"/>
    <property type="match status" value="1"/>
</dbReference>
<evidence type="ECO:0000256" key="2">
    <source>
        <dbReference type="ARBA" id="ARBA00009085"/>
    </source>
</evidence>